<sequence length="435" mass="48331">MIANLAIVVVFGIDLMTLLYMITQHQPSRRAEPDEKRPPLKLPLIGDLHSSPIDKPLANWDDWARRNGPITVSRLFGIAPVVILNSYEAVTELSSRRSQWYSNRPRSATMEIINGAEPGQSRFTMMHDYDDHLTLHSQTASSSLGALAAPRYRPLTELGNKQLLCDLNDLSPPGTHPVKYYSRVTLRPANPPPPEDELLQEIIGTQAQVTHLAANPSLPDLIPTLRQLPESTSLKRAADELFATQLDLYTRLFHRGRDSDSWNPTEEALATAEKYTAVPGLDLAFALATSIQGGMETSSRQRRGSTTGKRIATDGAFLQVANLLWAFDIMPVEGEEMDPWAMTVVGFMTMSKELRLRLKPRGDWVMEAIKRGPKIAAEDLDQVIGSVNDVEGQGQGIADRGLILRIPDRPSDWREQPLVVRDKTLHSLAAVKDGR</sequence>
<dbReference type="Gene3D" id="1.10.630.10">
    <property type="entry name" value="Cytochrome P450"/>
    <property type="match status" value="1"/>
</dbReference>
<dbReference type="OMA" id="WYSNRPP"/>
<dbReference type="AlphaFoldDB" id="A0A124BXI7"/>
<keyword evidence="5" id="KW-1133">Transmembrane helix</keyword>
<keyword evidence="4" id="KW-0408">Iron</keyword>
<dbReference type="GO" id="GO:0020037">
    <property type="term" value="F:heme binding"/>
    <property type="evidence" value="ECO:0007669"/>
    <property type="project" value="InterPro"/>
</dbReference>
<dbReference type="VEuPathDB" id="FungiDB:An14g07260"/>
<dbReference type="VEuPathDB" id="FungiDB:M747DRAFT_291306"/>
<evidence type="ECO:0000256" key="5">
    <source>
        <dbReference type="SAM" id="Phobius"/>
    </source>
</evidence>
<dbReference type="EMBL" id="BCMY01000008">
    <property type="protein sequence ID" value="GAQ42548.1"/>
    <property type="molecule type" value="Genomic_DNA"/>
</dbReference>
<comment type="caution">
    <text evidence="6">The sequence shown here is derived from an EMBL/GenBank/DDBJ whole genome shotgun (WGS) entry which is preliminary data.</text>
</comment>
<protein>
    <submittedName>
        <fullName evidence="6">Uncharacterized protein</fullName>
    </submittedName>
</protein>
<dbReference type="GO" id="GO:0016705">
    <property type="term" value="F:oxidoreductase activity, acting on paired donors, with incorporation or reduction of molecular oxygen"/>
    <property type="evidence" value="ECO:0007669"/>
    <property type="project" value="InterPro"/>
</dbReference>
<dbReference type="GO" id="GO:0005506">
    <property type="term" value="F:iron ion binding"/>
    <property type="evidence" value="ECO:0007669"/>
    <property type="project" value="InterPro"/>
</dbReference>
<dbReference type="PANTHER" id="PTHR46300:SF9">
    <property type="entry name" value="P450, PUTATIVE-RELATED"/>
    <property type="match status" value="1"/>
</dbReference>
<dbReference type="InterPro" id="IPR036396">
    <property type="entry name" value="Cyt_P450_sf"/>
</dbReference>
<comment type="similarity">
    <text evidence="1">Belongs to the cytochrome P450 family.</text>
</comment>
<feature type="transmembrane region" description="Helical" evidence="5">
    <location>
        <begin position="6"/>
        <end position="23"/>
    </location>
</feature>
<name>A0A124BXI7_ASPNG</name>
<dbReference type="InterPro" id="IPR050364">
    <property type="entry name" value="Cytochrome_P450_fung"/>
</dbReference>
<dbReference type="Proteomes" id="UP000068243">
    <property type="component" value="Unassembled WGS sequence"/>
</dbReference>
<dbReference type="GO" id="GO:0004497">
    <property type="term" value="F:monooxygenase activity"/>
    <property type="evidence" value="ECO:0007669"/>
    <property type="project" value="InterPro"/>
</dbReference>
<dbReference type="PANTHER" id="PTHR46300">
    <property type="entry name" value="P450, PUTATIVE (EUROFUNG)-RELATED-RELATED"/>
    <property type="match status" value="1"/>
</dbReference>
<evidence type="ECO:0000256" key="2">
    <source>
        <dbReference type="ARBA" id="ARBA00022723"/>
    </source>
</evidence>
<keyword evidence="5" id="KW-0812">Transmembrane</keyword>
<keyword evidence="5" id="KW-0472">Membrane</keyword>
<evidence type="ECO:0000256" key="1">
    <source>
        <dbReference type="ARBA" id="ARBA00010617"/>
    </source>
</evidence>
<keyword evidence="2" id="KW-0479">Metal-binding</keyword>
<dbReference type="VEuPathDB" id="FungiDB:ATCC64974_5950"/>
<accession>A0A124BXI7</accession>
<reference evidence="7" key="1">
    <citation type="journal article" date="2016" name="Genome Announc.">
        <title>Draft genome sequence of Aspergillus niger strain An76.</title>
        <authorList>
            <person name="Gong W."/>
            <person name="Cheng Z."/>
            <person name="Zhang H."/>
            <person name="Liu L."/>
            <person name="Gao P."/>
            <person name="Wang L."/>
        </authorList>
    </citation>
    <scope>NUCLEOTIDE SEQUENCE [LARGE SCALE GENOMIC DNA]</scope>
    <source>
        <strain evidence="7">An76</strain>
    </source>
</reference>
<organism evidence="6 7">
    <name type="scientific">Aspergillus niger</name>
    <dbReference type="NCBI Taxonomy" id="5061"/>
    <lineage>
        <taxon>Eukaryota</taxon>
        <taxon>Fungi</taxon>
        <taxon>Dikarya</taxon>
        <taxon>Ascomycota</taxon>
        <taxon>Pezizomycotina</taxon>
        <taxon>Eurotiomycetes</taxon>
        <taxon>Eurotiomycetidae</taxon>
        <taxon>Eurotiales</taxon>
        <taxon>Aspergillaceae</taxon>
        <taxon>Aspergillus</taxon>
        <taxon>Aspergillus subgen. Circumdati</taxon>
    </lineage>
</organism>
<dbReference type="VEuPathDB" id="FungiDB:ASPNIDRAFT2_1100544"/>
<keyword evidence="3" id="KW-0560">Oxidoreductase</keyword>
<gene>
    <name evidence="6" type="ORF">ABL_05209</name>
</gene>
<proteinExistence type="inferred from homology"/>
<evidence type="ECO:0000256" key="3">
    <source>
        <dbReference type="ARBA" id="ARBA00023002"/>
    </source>
</evidence>
<evidence type="ECO:0000313" key="6">
    <source>
        <dbReference type="EMBL" id="GAQ42548.1"/>
    </source>
</evidence>
<dbReference type="OrthoDB" id="1470350at2759"/>
<dbReference type="SUPFAM" id="SSF48264">
    <property type="entry name" value="Cytochrome P450"/>
    <property type="match status" value="2"/>
</dbReference>
<evidence type="ECO:0000313" key="7">
    <source>
        <dbReference type="Proteomes" id="UP000068243"/>
    </source>
</evidence>
<evidence type="ECO:0000256" key="4">
    <source>
        <dbReference type="ARBA" id="ARBA00023004"/>
    </source>
</evidence>